<comment type="caution">
    <text evidence="3">The sequence shown here is derived from an EMBL/GenBank/DDBJ whole genome shotgun (WGS) entry which is preliminary data.</text>
</comment>
<proteinExistence type="predicted"/>
<dbReference type="InterPro" id="IPR039629">
    <property type="entry name" value="R3HDM4"/>
</dbReference>
<name>A0A2P6V6E5_9CHLO</name>
<protein>
    <submittedName>
        <fullName evidence="3">R3H domain-containing 4 isoform X2</fullName>
    </submittedName>
</protein>
<evidence type="ECO:0000256" key="1">
    <source>
        <dbReference type="SAM" id="MobiDB-lite"/>
    </source>
</evidence>
<dbReference type="Proteomes" id="UP000239649">
    <property type="component" value="Unassembled WGS sequence"/>
</dbReference>
<feature type="domain" description="R3H-associated N-terminal" evidence="2">
    <location>
        <begin position="71"/>
        <end position="184"/>
    </location>
</feature>
<dbReference type="InterPro" id="IPR036867">
    <property type="entry name" value="R3H_dom_sf"/>
</dbReference>
<dbReference type="EMBL" id="LHPF02000025">
    <property type="protein sequence ID" value="PSC69651.1"/>
    <property type="molecule type" value="Genomic_DNA"/>
</dbReference>
<dbReference type="PANTHER" id="PTHR32019:SF2">
    <property type="entry name" value="R3H DOMAIN-CONTAINING PROTEIN 4"/>
    <property type="match status" value="1"/>
</dbReference>
<accession>A0A2P6V6E5</accession>
<organism evidence="3 4">
    <name type="scientific">Micractinium conductrix</name>
    <dbReference type="NCBI Taxonomy" id="554055"/>
    <lineage>
        <taxon>Eukaryota</taxon>
        <taxon>Viridiplantae</taxon>
        <taxon>Chlorophyta</taxon>
        <taxon>core chlorophytes</taxon>
        <taxon>Trebouxiophyceae</taxon>
        <taxon>Chlorellales</taxon>
        <taxon>Chlorellaceae</taxon>
        <taxon>Chlorella clade</taxon>
        <taxon>Micractinium</taxon>
    </lineage>
</organism>
<dbReference type="Pfam" id="PF13902">
    <property type="entry name" value="R3H-assoc"/>
    <property type="match status" value="1"/>
</dbReference>
<evidence type="ECO:0000313" key="3">
    <source>
        <dbReference type="EMBL" id="PSC69651.1"/>
    </source>
</evidence>
<feature type="compositionally biased region" description="Gly residues" evidence="1">
    <location>
        <begin position="266"/>
        <end position="277"/>
    </location>
</feature>
<dbReference type="InterPro" id="IPR025952">
    <property type="entry name" value="R3H-assoc_dom"/>
</dbReference>
<feature type="region of interest" description="Disordered" evidence="1">
    <location>
        <begin position="1"/>
        <end position="52"/>
    </location>
</feature>
<gene>
    <name evidence="3" type="ORF">C2E20_6925</name>
</gene>
<evidence type="ECO:0000313" key="4">
    <source>
        <dbReference type="Proteomes" id="UP000239649"/>
    </source>
</evidence>
<dbReference type="SUPFAM" id="SSF82708">
    <property type="entry name" value="R3H domain"/>
    <property type="match status" value="1"/>
</dbReference>
<sequence>MPDGRPLTMALEQSALRPPRGGAPPKHRSGRAREPKEGWTKPLPRAATAAAAAATSDAATEAEAAEIYALSRVGARKQRRWLNDKLLRDMAGTLTASDMASLFKPVPFGEARPSLWEQAAAPEHAVLWDLFRSLEMDKQSRVLQKWEAHVRELQASPAAIRNPAVEAIAAWAQVSWKARQAMKRCSPSAVAAMEAPILAYVQDDGEGELVLDELEDGFHRLIAHGLAEYHSLSSHSRPLPGGGKVVVVRRRSVAGGPSAATATAGGSSGGAAAGGGDAAAGDAEADALVDVAEGVLVISFGHLEPSGQNFK</sequence>
<dbReference type="AlphaFoldDB" id="A0A2P6V6E5"/>
<dbReference type="PANTHER" id="PTHR32019">
    <property type="entry name" value="R3H DOMAIN-CONTAINING PROTEIN 4"/>
    <property type="match status" value="1"/>
</dbReference>
<evidence type="ECO:0000259" key="2">
    <source>
        <dbReference type="Pfam" id="PF13902"/>
    </source>
</evidence>
<dbReference type="GO" id="GO:0003676">
    <property type="term" value="F:nucleic acid binding"/>
    <property type="evidence" value="ECO:0007669"/>
    <property type="project" value="InterPro"/>
</dbReference>
<keyword evidence="4" id="KW-1185">Reference proteome</keyword>
<dbReference type="STRING" id="554055.A0A2P6V6E5"/>
<feature type="region of interest" description="Disordered" evidence="1">
    <location>
        <begin position="257"/>
        <end position="277"/>
    </location>
</feature>
<dbReference type="OrthoDB" id="75169at2759"/>
<reference evidence="3 4" key="1">
    <citation type="journal article" date="2018" name="Plant J.">
        <title>Genome sequences of Chlorella sorokiniana UTEX 1602 and Micractinium conductrix SAG 241.80: implications to maltose excretion by a green alga.</title>
        <authorList>
            <person name="Arriola M.B."/>
            <person name="Velmurugan N."/>
            <person name="Zhang Y."/>
            <person name="Plunkett M.H."/>
            <person name="Hondzo H."/>
            <person name="Barney B.M."/>
        </authorList>
    </citation>
    <scope>NUCLEOTIDE SEQUENCE [LARGE SCALE GENOMIC DNA]</scope>
    <source>
        <strain evidence="3 4">SAG 241.80</strain>
    </source>
</reference>